<sequence length="278" mass="30440">MKVRGERECVSCGTQWSYYETGEIACPECGSVRSVGIARRRRHTDSPAELDLTAHRARFGEASGPLPAEGVDDLKRDLREYVRKRGFIDGGELRGLDDDVLLAAYELLQVVDAVGRLPDPDERDREYLLRLLAGADEGDRPAPEDVPPNLHAARGLAAVEAVEAYREDLRTHLEDLAADEMDDAGEADDADGAEANDADGAEADGAEATDEDRDIEATRDVLESLRDRSKRVESLQGDVDPETAETLVRAADDLGRYLRTGRPDALESARDRLSEPVV</sequence>
<protein>
    <recommendedName>
        <fullName evidence="4">TFIIB-type zinc ribbon-containing protein</fullName>
    </recommendedName>
</protein>
<dbReference type="OrthoDB" id="341613at2157"/>
<feature type="compositionally biased region" description="Acidic residues" evidence="1">
    <location>
        <begin position="183"/>
        <end position="214"/>
    </location>
</feature>
<feature type="region of interest" description="Disordered" evidence="1">
    <location>
        <begin position="183"/>
        <end position="217"/>
    </location>
</feature>
<reference evidence="3" key="1">
    <citation type="submission" date="2016-10" db="EMBL/GenBank/DDBJ databases">
        <authorList>
            <person name="Varghese N."/>
            <person name="Submissions S."/>
        </authorList>
    </citation>
    <scope>NUCLEOTIDE SEQUENCE [LARGE SCALE GENOMIC DNA]</scope>
    <source>
        <strain evidence="3">DC30,IBRC 10041,KCTC 4046</strain>
    </source>
</reference>
<dbReference type="RefSeq" id="WP_092733170.1">
    <property type="nucleotide sequence ID" value="NZ_FNPC01000006.1"/>
</dbReference>
<evidence type="ECO:0000256" key="1">
    <source>
        <dbReference type="SAM" id="MobiDB-lite"/>
    </source>
</evidence>
<proteinExistence type="predicted"/>
<evidence type="ECO:0008006" key="4">
    <source>
        <dbReference type="Google" id="ProtNLM"/>
    </source>
</evidence>
<name>A0A1H3KNQ4_9EURY</name>
<keyword evidence="3" id="KW-1185">Reference proteome</keyword>
<organism evidence="2 3">
    <name type="scientific">Halopenitus persicus</name>
    <dbReference type="NCBI Taxonomy" id="1048396"/>
    <lineage>
        <taxon>Archaea</taxon>
        <taxon>Methanobacteriati</taxon>
        <taxon>Methanobacteriota</taxon>
        <taxon>Stenosarchaea group</taxon>
        <taxon>Halobacteria</taxon>
        <taxon>Halobacteriales</taxon>
        <taxon>Haloferacaceae</taxon>
        <taxon>Halopenitus</taxon>
    </lineage>
</organism>
<dbReference type="Proteomes" id="UP000199079">
    <property type="component" value="Unassembled WGS sequence"/>
</dbReference>
<feature type="region of interest" description="Disordered" evidence="1">
    <location>
        <begin position="259"/>
        <end position="278"/>
    </location>
</feature>
<dbReference type="Pfam" id="PF23430">
    <property type="entry name" value="DUF7117"/>
    <property type="match status" value="2"/>
</dbReference>
<dbReference type="AlphaFoldDB" id="A0A1H3KNQ4"/>
<gene>
    <name evidence="2" type="ORF">SAMN05216564_10694</name>
</gene>
<evidence type="ECO:0000313" key="2">
    <source>
        <dbReference type="EMBL" id="SDY53807.1"/>
    </source>
</evidence>
<dbReference type="InterPro" id="IPR055541">
    <property type="entry name" value="DUF7117"/>
</dbReference>
<accession>A0A1H3KNQ4</accession>
<dbReference type="EMBL" id="FNPC01000006">
    <property type="protein sequence ID" value="SDY53807.1"/>
    <property type="molecule type" value="Genomic_DNA"/>
</dbReference>
<evidence type="ECO:0000313" key="3">
    <source>
        <dbReference type="Proteomes" id="UP000199079"/>
    </source>
</evidence>